<gene>
    <name evidence="2" type="ORF">GUJ93_ZPchr0002g25160</name>
</gene>
<evidence type="ECO:0000256" key="1">
    <source>
        <dbReference type="SAM" id="MobiDB-lite"/>
    </source>
</evidence>
<feature type="compositionally biased region" description="Low complexity" evidence="1">
    <location>
        <begin position="91"/>
        <end position="101"/>
    </location>
</feature>
<dbReference type="EMBL" id="JAAALK010000287">
    <property type="protein sequence ID" value="KAG8059022.1"/>
    <property type="molecule type" value="Genomic_DNA"/>
</dbReference>
<reference evidence="2" key="1">
    <citation type="journal article" date="2021" name="bioRxiv">
        <title>Whole Genome Assembly and Annotation of Northern Wild Rice, Zizania palustris L., Supports a Whole Genome Duplication in the Zizania Genus.</title>
        <authorList>
            <person name="Haas M."/>
            <person name="Kono T."/>
            <person name="Macchietto M."/>
            <person name="Millas R."/>
            <person name="McGilp L."/>
            <person name="Shao M."/>
            <person name="Duquette J."/>
            <person name="Hirsch C.N."/>
            <person name="Kimball J."/>
        </authorList>
    </citation>
    <scope>NUCLEOTIDE SEQUENCE</scope>
    <source>
        <tissue evidence="2">Fresh leaf tissue</tissue>
    </source>
</reference>
<evidence type="ECO:0000313" key="3">
    <source>
        <dbReference type="Proteomes" id="UP000729402"/>
    </source>
</evidence>
<feature type="compositionally biased region" description="Pro residues" evidence="1">
    <location>
        <begin position="63"/>
        <end position="90"/>
    </location>
</feature>
<dbReference type="AlphaFoldDB" id="A0A8J5RXV1"/>
<protein>
    <submittedName>
        <fullName evidence="2">Uncharacterized protein</fullName>
    </submittedName>
</protein>
<dbReference type="Proteomes" id="UP000729402">
    <property type="component" value="Unassembled WGS sequence"/>
</dbReference>
<proteinExistence type="predicted"/>
<comment type="caution">
    <text evidence="2">The sequence shown here is derived from an EMBL/GenBank/DDBJ whole genome shotgun (WGS) entry which is preliminary data.</text>
</comment>
<keyword evidence="3" id="KW-1185">Reference proteome</keyword>
<name>A0A8J5RXV1_ZIZPA</name>
<evidence type="ECO:0000313" key="2">
    <source>
        <dbReference type="EMBL" id="KAG8059022.1"/>
    </source>
</evidence>
<sequence length="128" mass="13372">MCNSVSYDLATRGKCQTLLYHLTHHSHTSHRLLLSALSALSLAKLRRYPDAAALIASLHLDPAWPPPPPPRAAPALPARPSPRGSPPAAPAPTRGTPSGAADHLAHREFDVALALLAGVASGSGKFNN</sequence>
<accession>A0A8J5RXV1</accession>
<feature type="region of interest" description="Disordered" evidence="1">
    <location>
        <begin position="60"/>
        <end position="103"/>
    </location>
</feature>
<reference evidence="2" key="2">
    <citation type="submission" date="2021-02" db="EMBL/GenBank/DDBJ databases">
        <authorList>
            <person name="Kimball J.A."/>
            <person name="Haas M.W."/>
            <person name="Macchietto M."/>
            <person name="Kono T."/>
            <person name="Duquette J."/>
            <person name="Shao M."/>
        </authorList>
    </citation>
    <scope>NUCLEOTIDE SEQUENCE</scope>
    <source>
        <tissue evidence="2">Fresh leaf tissue</tissue>
    </source>
</reference>
<organism evidence="2 3">
    <name type="scientific">Zizania palustris</name>
    <name type="common">Northern wild rice</name>
    <dbReference type="NCBI Taxonomy" id="103762"/>
    <lineage>
        <taxon>Eukaryota</taxon>
        <taxon>Viridiplantae</taxon>
        <taxon>Streptophyta</taxon>
        <taxon>Embryophyta</taxon>
        <taxon>Tracheophyta</taxon>
        <taxon>Spermatophyta</taxon>
        <taxon>Magnoliopsida</taxon>
        <taxon>Liliopsida</taxon>
        <taxon>Poales</taxon>
        <taxon>Poaceae</taxon>
        <taxon>BOP clade</taxon>
        <taxon>Oryzoideae</taxon>
        <taxon>Oryzeae</taxon>
        <taxon>Zizaniinae</taxon>
        <taxon>Zizania</taxon>
    </lineage>
</organism>